<evidence type="ECO:0008006" key="3">
    <source>
        <dbReference type="Google" id="ProtNLM"/>
    </source>
</evidence>
<proteinExistence type="predicted"/>
<dbReference type="AlphaFoldDB" id="A0A3S1CVS9"/>
<organism evidence="1 2">
    <name type="scientific">Dulcicalothrix desertica PCC 7102</name>
    <dbReference type="NCBI Taxonomy" id="232991"/>
    <lineage>
        <taxon>Bacteria</taxon>
        <taxon>Bacillati</taxon>
        <taxon>Cyanobacteriota</taxon>
        <taxon>Cyanophyceae</taxon>
        <taxon>Nostocales</taxon>
        <taxon>Calotrichaceae</taxon>
        <taxon>Dulcicalothrix</taxon>
    </lineage>
</organism>
<dbReference type="OrthoDB" id="511707at2"/>
<protein>
    <recommendedName>
        <fullName evidence="3">Restriction endonuclease subunit R</fullName>
    </recommendedName>
</protein>
<evidence type="ECO:0000313" key="2">
    <source>
        <dbReference type="Proteomes" id="UP000271624"/>
    </source>
</evidence>
<reference evidence="1" key="1">
    <citation type="submission" date="2018-12" db="EMBL/GenBank/DDBJ databases">
        <authorList>
            <person name="Will S."/>
            <person name="Neumann-Schaal M."/>
            <person name="Henke P."/>
        </authorList>
    </citation>
    <scope>NUCLEOTIDE SEQUENCE</scope>
    <source>
        <strain evidence="1">PCC 7102</strain>
    </source>
</reference>
<comment type="caution">
    <text evidence="1">The sequence shown here is derived from an EMBL/GenBank/DDBJ whole genome shotgun (WGS) entry which is preliminary data.</text>
</comment>
<name>A0A3S1CVS9_9CYAN</name>
<evidence type="ECO:0000313" key="1">
    <source>
        <dbReference type="EMBL" id="RUT10233.1"/>
    </source>
</evidence>
<reference evidence="1" key="2">
    <citation type="journal article" date="2019" name="Genome Biol. Evol.">
        <title>Day and night: Metabolic profiles and evolutionary relationships of six axenic non-marine cyanobacteria.</title>
        <authorList>
            <person name="Will S.E."/>
            <person name="Henke P."/>
            <person name="Boedeker C."/>
            <person name="Huang S."/>
            <person name="Brinkmann H."/>
            <person name="Rohde M."/>
            <person name="Jarek M."/>
            <person name="Friedl T."/>
            <person name="Seufert S."/>
            <person name="Schumacher M."/>
            <person name="Overmann J."/>
            <person name="Neumann-Schaal M."/>
            <person name="Petersen J."/>
        </authorList>
    </citation>
    <scope>NUCLEOTIDE SEQUENCE [LARGE SCALE GENOMIC DNA]</scope>
    <source>
        <strain evidence="1">PCC 7102</strain>
    </source>
</reference>
<sequence length="213" mass="24430">MVKTIQPRDVTLLELEILFNIKLIRDQDFFCEWQDNLPELSESEKQQLDKVQAGYFNLLRYTPFLENIVKMVVLDPLLFIGDFYLSPYCVKSEKSIEISALDEDTIIKGSLDVLVLKDQLWLMVIESKQAAFSIEAGLAQILAYMLANPYRDKPTFGMITTGGSFVFIKLIQGEQPQYATSRIFELRNPDNELFKILKHITQLLCNGYNGCNG</sequence>
<accession>A0A3S1CVS9</accession>
<dbReference type="EMBL" id="RSCL01000001">
    <property type="protein sequence ID" value="RUT10233.1"/>
    <property type="molecule type" value="Genomic_DNA"/>
</dbReference>
<gene>
    <name evidence="1" type="ORF">DSM106972_007280</name>
</gene>
<dbReference type="RefSeq" id="WP_127078901.1">
    <property type="nucleotide sequence ID" value="NZ_RSCL01000001.1"/>
</dbReference>
<keyword evidence="2" id="KW-1185">Reference proteome</keyword>
<dbReference type="Proteomes" id="UP000271624">
    <property type="component" value="Unassembled WGS sequence"/>
</dbReference>